<name>A0A9D1GRC4_9MOLU</name>
<feature type="signal peptide" evidence="1">
    <location>
        <begin position="1"/>
        <end position="20"/>
    </location>
</feature>
<dbReference type="AlphaFoldDB" id="A0A9D1GRC4"/>
<evidence type="ECO:0000256" key="1">
    <source>
        <dbReference type="SAM" id="SignalP"/>
    </source>
</evidence>
<gene>
    <name evidence="2" type="ORF">IAD46_05295</name>
</gene>
<accession>A0A9D1GRC4</accession>
<organism evidence="2 3">
    <name type="scientific">Candidatus Pelethenecus faecipullorum</name>
    <dbReference type="NCBI Taxonomy" id="2840900"/>
    <lineage>
        <taxon>Bacteria</taxon>
        <taxon>Bacillati</taxon>
        <taxon>Mycoplasmatota</taxon>
        <taxon>Mollicutes</taxon>
        <taxon>Candidatus Pelethenecus</taxon>
    </lineage>
</organism>
<reference evidence="2" key="2">
    <citation type="journal article" date="2021" name="PeerJ">
        <title>Extensive microbial diversity within the chicken gut microbiome revealed by metagenomics and culture.</title>
        <authorList>
            <person name="Gilroy R."/>
            <person name="Ravi A."/>
            <person name="Getino M."/>
            <person name="Pursley I."/>
            <person name="Horton D.L."/>
            <person name="Alikhan N.F."/>
            <person name="Baker D."/>
            <person name="Gharbi K."/>
            <person name="Hall N."/>
            <person name="Watson M."/>
            <person name="Adriaenssens E.M."/>
            <person name="Foster-Nyarko E."/>
            <person name="Jarju S."/>
            <person name="Secka A."/>
            <person name="Antonio M."/>
            <person name="Oren A."/>
            <person name="Chaudhuri R.R."/>
            <person name="La Ragione R."/>
            <person name="Hildebrand F."/>
            <person name="Pallen M.J."/>
        </authorList>
    </citation>
    <scope>NUCLEOTIDE SEQUENCE</scope>
    <source>
        <strain evidence="2">ChiW17-6978</strain>
    </source>
</reference>
<evidence type="ECO:0000313" key="2">
    <source>
        <dbReference type="EMBL" id="HIT50424.1"/>
    </source>
</evidence>
<feature type="non-terminal residue" evidence="2">
    <location>
        <position position="155"/>
    </location>
</feature>
<keyword evidence="1" id="KW-0732">Signal</keyword>
<proteinExistence type="predicted"/>
<comment type="caution">
    <text evidence="2">The sequence shown here is derived from an EMBL/GenBank/DDBJ whole genome shotgun (WGS) entry which is preliminary data.</text>
</comment>
<reference evidence="2" key="1">
    <citation type="submission" date="2020-10" db="EMBL/GenBank/DDBJ databases">
        <authorList>
            <person name="Gilroy R."/>
        </authorList>
    </citation>
    <scope>NUCLEOTIDE SEQUENCE</scope>
    <source>
        <strain evidence="2">ChiW17-6978</strain>
    </source>
</reference>
<dbReference type="EMBL" id="DVLF01000169">
    <property type="protein sequence ID" value="HIT50424.1"/>
    <property type="molecule type" value="Genomic_DNA"/>
</dbReference>
<sequence length="155" mass="16910">MKKLLYMACLFILIINLAGCGGGAKRQAISDNPDESIMTTLKLNEVKNGVSLNPAVDKSSGKWVDVKIASDPSSTLFYDVVSLDDYLNDRLKEIRLNVLYFNGNILSSDVVSFMTEMNHEEYGIGAETIGKEFAALTDSSTLYGSLEISKSVSLP</sequence>
<feature type="chain" id="PRO_5038758745" evidence="1">
    <location>
        <begin position="21"/>
        <end position="155"/>
    </location>
</feature>
<dbReference type="Proteomes" id="UP000886758">
    <property type="component" value="Unassembled WGS sequence"/>
</dbReference>
<protein>
    <submittedName>
        <fullName evidence="2">Uncharacterized protein</fullName>
    </submittedName>
</protein>
<evidence type="ECO:0000313" key="3">
    <source>
        <dbReference type="Proteomes" id="UP000886758"/>
    </source>
</evidence>